<dbReference type="InterPro" id="IPR036390">
    <property type="entry name" value="WH_DNA-bd_sf"/>
</dbReference>
<dbReference type="SMART" id="SM00413">
    <property type="entry name" value="ETS"/>
    <property type="match status" value="1"/>
</dbReference>
<evidence type="ECO:0000313" key="5">
    <source>
        <dbReference type="EMBL" id="ESO10271.1"/>
    </source>
</evidence>
<feature type="domain" description="ETS" evidence="4">
    <location>
        <begin position="2"/>
        <end position="83"/>
    </location>
</feature>
<dbReference type="Gene3D" id="1.10.10.10">
    <property type="entry name" value="Winged helix-like DNA-binding domain superfamily/Winged helix DNA-binding domain"/>
    <property type="match status" value="1"/>
</dbReference>
<accession>T1EIT9</accession>
<dbReference type="EnsemblMetazoa" id="HelroT138329">
    <property type="protein sequence ID" value="HelroP138329"/>
    <property type="gene ID" value="HelroG138329"/>
</dbReference>
<dbReference type="PROSITE" id="PS00346">
    <property type="entry name" value="ETS_DOMAIN_2"/>
    <property type="match status" value="1"/>
</dbReference>
<dbReference type="GO" id="GO:0043565">
    <property type="term" value="F:sequence-specific DNA binding"/>
    <property type="evidence" value="ECO:0007669"/>
    <property type="project" value="InterPro"/>
</dbReference>
<dbReference type="OrthoDB" id="10067219at2759"/>
<evidence type="ECO:0000313" key="7">
    <source>
        <dbReference type="Proteomes" id="UP000015101"/>
    </source>
</evidence>
<reference evidence="5 7" key="2">
    <citation type="journal article" date="2013" name="Nature">
        <title>Insights into bilaterian evolution from three spiralian genomes.</title>
        <authorList>
            <person name="Simakov O."/>
            <person name="Marletaz F."/>
            <person name="Cho S.J."/>
            <person name="Edsinger-Gonzales E."/>
            <person name="Havlak P."/>
            <person name="Hellsten U."/>
            <person name="Kuo D.H."/>
            <person name="Larsson T."/>
            <person name="Lv J."/>
            <person name="Arendt D."/>
            <person name="Savage R."/>
            <person name="Osoegawa K."/>
            <person name="de Jong P."/>
            <person name="Grimwood J."/>
            <person name="Chapman J.A."/>
            <person name="Shapiro H."/>
            <person name="Aerts A."/>
            <person name="Otillar R.P."/>
            <person name="Terry A.Y."/>
            <person name="Boore J.L."/>
            <person name="Grigoriev I.V."/>
            <person name="Lindberg D.R."/>
            <person name="Seaver E.C."/>
            <person name="Weisblat D.A."/>
            <person name="Putnam N.H."/>
            <person name="Rokhsar D.S."/>
        </authorList>
    </citation>
    <scope>NUCLEOTIDE SEQUENCE</scope>
</reference>
<dbReference type="STRING" id="6412.T1EIT9"/>
<dbReference type="InterPro" id="IPR036388">
    <property type="entry name" value="WH-like_DNA-bd_sf"/>
</dbReference>
<dbReference type="PANTHER" id="PTHR11849:SF191">
    <property type="entry name" value="ECDYSONE-INDUCED PROTEIN 74EF ISOFORM B"/>
    <property type="match status" value="1"/>
</dbReference>
<sequence length="83" mass="9787">TNYLWEFLLDLLDNPKYSPSFISWVDKSDGIFRLNNTKIVASMWGQCKGKSSMSYETMGRALRYYYTRGILSRIPGQRLVYQF</sequence>
<reference evidence="6" key="3">
    <citation type="submission" date="2015-06" db="UniProtKB">
        <authorList>
            <consortium name="EnsemblMetazoa"/>
        </authorList>
    </citation>
    <scope>IDENTIFICATION</scope>
</reference>
<organism evidence="6 7">
    <name type="scientific">Helobdella robusta</name>
    <name type="common">Californian leech</name>
    <dbReference type="NCBI Taxonomy" id="6412"/>
    <lineage>
        <taxon>Eukaryota</taxon>
        <taxon>Metazoa</taxon>
        <taxon>Spiralia</taxon>
        <taxon>Lophotrochozoa</taxon>
        <taxon>Annelida</taxon>
        <taxon>Clitellata</taxon>
        <taxon>Hirudinea</taxon>
        <taxon>Rhynchobdellida</taxon>
        <taxon>Glossiphoniidae</taxon>
        <taxon>Helobdella</taxon>
    </lineage>
</organism>
<protein>
    <recommendedName>
        <fullName evidence="4">ETS domain-containing protein</fullName>
    </recommendedName>
</protein>
<dbReference type="GO" id="GO:0005634">
    <property type="term" value="C:nucleus"/>
    <property type="evidence" value="ECO:0000318"/>
    <property type="project" value="GO_Central"/>
</dbReference>
<evidence type="ECO:0000259" key="4">
    <source>
        <dbReference type="PROSITE" id="PS50061"/>
    </source>
</evidence>
<dbReference type="CTD" id="20196489"/>
<comment type="similarity">
    <text evidence="1 3">Belongs to the ETS family.</text>
</comment>
<dbReference type="EMBL" id="AMQM01008990">
    <property type="status" value="NOT_ANNOTATED_CDS"/>
    <property type="molecule type" value="Genomic_DNA"/>
</dbReference>
<evidence type="ECO:0000313" key="6">
    <source>
        <dbReference type="EnsemblMetazoa" id="HelroP138329"/>
    </source>
</evidence>
<gene>
    <name evidence="6" type="primary">20196489</name>
    <name evidence="5" type="ORF">HELRODRAFT_138329</name>
</gene>
<dbReference type="AlphaFoldDB" id="T1EIT9"/>
<dbReference type="eggNOG" id="KOG3804">
    <property type="taxonomic scope" value="Eukaryota"/>
</dbReference>
<dbReference type="HOGENOM" id="CLU_099695_1_1_1"/>
<keyword evidence="7" id="KW-1185">Reference proteome</keyword>
<dbReference type="PROSITE" id="PS50061">
    <property type="entry name" value="ETS_DOMAIN_3"/>
    <property type="match status" value="1"/>
</dbReference>
<keyword evidence="3" id="KW-0539">Nucleus</keyword>
<proteinExistence type="inferred from homology"/>
<dbReference type="OMA" id="IVASMWG"/>
<keyword evidence="2 3" id="KW-0238">DNA-binding</keyword>
<dbReference type="KEGG" id="hro:HELRODRAFT_138329"/>
<dbReference type="GO" id="GO:0030154">
    <property type="term" value="P:cell differentiation"/>
    <property type="evidence" value="ECO:0000318"/>
    <property type="project" value="GO_Central"/>
</dbReference>
<dbReference type="Pfam" id="PF00178">
    <property type="entry name" value="Ets"/>
    <property type="match status" value="1"/>
</dbReference>
<dbReference type="GO" id="GO:0000981">
    <property type="term" value="F:DNA-binding transcription factor activity, RNA polymerase II-specific"/>
    <property type="evidence" value="ECO:0000318"/>
    <property type="project" value="GO_Central"/>
</dbReference>
<comment type="subcellular location">
    <subcellularLocation>
        <location evidence="3">Nucleus</location>
    </subcellularLocation>
</comment>
<dbReference type="PANTHER" id="PTHR11849">
    <property type="entry name" value="ETS"/>
    <property type="match status" value="1"/>
</dbReference>
<name>T1EIT9_HELRO</name>
<dbReference type="SUPFAM" id="SSF46785">
    <property type="entry name" value="Winged helix' DNA-binding domain"/>
    <property type="match status" value="1"/>
</dbReference>
<dbReference type="InParanoid" id="T1EIT9"/>
<dbReference type="Proteomes" id="UP000015101">
    <property type="component" value="Unassembled WGS sequence"/>
</dbReference>
<reference evidence="7" key="1">
    <citation type="submission" date="2012-12" db="EMBL/GenBank/DDBJ databases">
        <authorList>
            <person name="Hellsten U."/>
            <person name="Grimwood J."/>
            <person name="Chapman J.A."/>
            <person name="Shapiro H."/>
            <person name="Aerts A."/>
            <person name="Otillar R.P."/>
            <person name="Terry A.Y."/>
            <person name="Boore J.L."/>
            <person name="Simakov O."/>
            <person name="Marletaz F."/>
            <person name="Cho S.-J."/>
            <person name="Edsinger-Gonzales E."/>
            <person name="Havlak P."/>
            <person name="Kuo D.-H."/>
            <person name="Larsson T."/>
            <person name="Lv J."/>
            <person name="Arendt D."/>
            <person name="Savage R."/>
            <person name="Osoegawa K."/>
            <person name="de Jong P."/>
            <person name="Lindberg D.R."/>
            <person name="Seaver E.C."/>
            <person name="Weisblat D.A."/>
            <person name="Putnam N.H."/>
            <person name="Grigoriev I.V."/>
            <person name="Rokhsar D.S."/>
        </authorList>
    </citation>
    <scope>NUCLEOTIDE SEQUENCE</scope>
</reference>
<dbReference type="PRINTS" id="PR00454">
    <property type="entry name" value="ETSDOMAIN"/>
</dbReference>
<evidence type="ECO:0000256" key="1">
    <source>
        <dbReference type="ARBA" id="ARBA00005562"/>
    </source>
</evidence>
<evidence type="ECO:0000256" key="2">
    <source>
        <dbReference type="ARBA" id="ARBA00023125"/>
    </source>
</evidence>
<evidence type="ECO:0000256" key="3">
    <source>
        <dbReference type="RuleBase" id="RU004019"/>
    </source>
</evidence>
<dbReference type="RefSeq" id="XP_009011627.1">
    <property type="nucleotide sequence ID" value="XM_009013379.1"/>
</dbReference>
<dbReference type="GeneID" id="20196489"/>
<dbReference type="GO" id="GO:0006357">
    <property type="term" value="P:regulation of transcription by RNA polymerase II"/>
    <property type="evidence" value="ECO:0000318"/>
    <property type="project" value="GO_Central"/>
</dbReference>
<dbReference type="PROSITE" id="PS00345">
    <property type="entry name" value="ETS_DOMAIN_1"/>
    <property type="match status" value="1"/>
</dbReference>
<dbReference type="InterPro" id="IPR046328">
    <property type="entry name" value="ETS_fam"/>
</dbReference>
<dbReference type="InterPro" id="IPR000418">
    <property type="entry name" value="Ets_dom"/>
</dbReference>
<dbReference type="EMBL" id="KB095901">
    <property type="protein sequence ID" value="ESO10271.1"/>
    <property type="molecule type" value="Genomic_DNA"/>
</dbReference>